<evidence type="ECO:0000256" key="1">
    <source>
        <dbReference type="SAM" id="MobiDB-lite"/>
    </source>
</evidence>
<organism evidence="2 3">
    <name type="scientific">Bondarzewia mesenterica</name>
    <dbReference type="NCBI Taxonomy" id="1095465"/>
    <lineage>
        <taxon>Eukaryota</taxon>
        <taxon>Fungi</taxon>
        <taxon>Dikarya</taxon>
        <taxon>Basidiomycota</taxon>
        <taxon>Agaricomycotina</taxon>
        <taxon>Agaricomycetes</taxon>
        <taxon>Russulales</taxon>
        <taxon>Bondarzewiaceae</taxon>
        <taxon>Bondarzewia</taxon>
    </lineage>
</organism>
<dbReference type="EMBL" id="SGPL01000059">
    <property type="protein sequence ID" value="THH18971.1"/>
    <property type="molecule type" value="Genomic_DNA"/>
</dbReference>
<sequence>MRAPDEQHVVPPAERGAARRTYAKVALESDDNDLRVIRDEGTKARASKSVVFELVDDRLVREHRVDELPPGCTGLVRLAGVAAVADVHDQWGGETPRARRAERGECWP</sequence>
<protein>
    <submittedName>
        <fullName evidence="2">Uncharacterized protein</fullName>
    </submittedName>
</protein>
<dbReference type="AlphaFoldDB" id="A0A4S4M3Z3"/>
<keyword evidence="3" id="KW-1185">Reference proteome</keyword>
<name>A0A4S4M3Z3_9AGAM</name>
<evidence type="ECO:0000313" key="2">
    <source>
        <dbReference type="EMBL" id="THH18971.1"/>
    </source>
</evidence>
<gene>
    <name evidence="2" type="ORF">EW146_g2119</name>
</gene>
<dbReference type="Proteomes" id="UP000310158">
    <property type="component" value="Unassembled WGS sequence"/>
</dbReference>
<reference evidence="2 3" key="1">
    <citation type="submission" date="2019-02" db="EMBL/GenBank/DDBJ databases">
        <title>Genome sequencing of the rare red list fungi Bondarzewia mesenterica.</title>
        <authorList>
            <person name="Buettner E."/>
            <person name="Kellner H."/>
        </authorList>
    </citation>
    <scope>NUCLEOTIDE SEQUENCE [LARGE SCALE GENOMIC DNA]</scope>
    <source>
        <strain evidence="2 3">DSM 108281</strain>
    </source>
</reference>
<comment type="caution">
    <text evidence="2">The sequence shown here is derived from an EMBL/GenBank/DDBJ whole genome shotgun (WGS) entry which is preliminary data.</text>
</comment>
<proteinExistence type="predicted"/>
<evidence type="ECO:0000313" key="3">
    <source>
        <dbReference type="Proteomes" id="UP000310158"/>
    </source>
</evidence>
<accession>A0A4S4M3Z3</accession>
<feature type="region of interest" description="Disordered" evidence="1">
    <location>
        <begin position="1"/>
        <end position="21"/>
    </location>
</feature>